<dbReference type="EMBL" id="OD001972">
    <property type="protein sequence ID" value="CAD7403767.1"/>
    <property type="molecule type" value="Genomic_DNA"/>
</dbReference>
<comment type="similarity">
    <text evidence="1">Belongs to the DPCD family.</text>
</comment>
<dbReference type="PRINTS" id="PR02065">
    <property type="entry name" value="PROTEINDPCD"/>
</dbReference>
<dbReference type="AlphaFoldDB" id="A0A7R9GZN1"/>
<dbReference type="UniPathway" id="UPA00988"/>
<dbReference type="Gene3D" id="3.40.50.300">
    <property type="entry name" value="P-loop containing nucleotide triphosphate hydrolases"/>
    <property type="match status" value="1"/>
</dbReference>
<dbReference type="GO" id="GO:0033588">
    <property type="term" value="C:elongator holoenzyme complex"/>
    <property type="evidence" value="ECO:0007669"/>
    <property type="project" value="InterPro"/>
</dbReference>
<gene>
    <name evidence="4" type="ORF">TPSB3V08_LOCUS4194</name>
</gene>
<organism evidence="4">
    <name type="scientific">Timema poppense</name>
    <name type="common">Walking stick</name>
    <dbReference type="NCBI Taxonomy" id="170557"/>
    <lineage>
        <taxon>Eukaryota</taxon>
        <taxon>Metazoa</taxon>
        <taxon>Ecdysozoa</taxon>
        <taxon>Arthropoda</taxon>
        <taxon>Hexapoda</taxon>
        <taxon>Insecta</taxon>
        <taxon>Pterygota</taxon>
        <taxon>Neoptera</taxon>
        <taxon>Polyneoptera</taxon>
        <taxon>Phasmatodea</taxon>
        <taxon>Timematodea</taxon>
        <taxon>Timematoidea</taxon>
        <taxon>Timematidae</taxon>
        <taxon>Timema</taxon>
    </lineage>
</organism>
<proteinExistence type="inferred from homology"/>
<dbReference type="InterPro" id="IPR018627">
    <property type="entry name" value="ELP6"/>
</dbReference>
<accession>A0A7R9GZN1</accession>
<reference evidence="4" key="1">
    <citation type="submission" date="2020-11" db="EMBL/GenBank/DDBJ databases">
        <authorList>
            <person name="Tran Van P."/>
        </authorList>
    </citation>
    <scope>NUCLEOTIDE SEQUENCE</scope>
</reference>
<dbReference type="InterPro" id="IPR026224">
    <property type="entry name" value="DPCD"/>
</dbReference>
<dbReference type="InterPro" id="IPR027417">
    <property type="entry name" value="P-loop_NTPase"/>
</dbReference>
<dbReference type="CDD" id="cd19495">
    <property type="entry name" value="Elp6"/>
    <property type="match status" value="1"/>
</dbReference>
<evidence type="ECO:0000256" key="2">
    <source>
        <dbReference type="ARBA" id="ARBA00020263"/>
    </source>
</evidence>
<sequence length="459" mass="52073">MAGENNWLDMLKKAEKVCLDKDGYRKVHYRFDGGNEMVEEYNLQTNVLTRRAWKRVQTIGGQGTWEVELGDPEPSTLTSTNLEIKESSVTPFVTKRLTKSSIEWRIRNLPYPLAVYSVTADPENMNITVRTSNKKYFKVLPVPDLQRVGLQPTQKNISVTHQYNTLIITYIKPQQVLLLEKNVLDEVKKLKTAKDDGQYYRMSSPVCSALGIDLDDISGKLVAIAEHHGSDANFVLSCLIAERIQKKSGICLLALHNTFGHYHNVGMKLGYNLQKLKEKKSVQTIELLKLVSNIHNDSREIKDERFDILAEDKEDIVKKLFFLVKILVDQLQTTNKSVCLVIDDISDLLTWGIPVKEVCSFLQYCRTFLYEVPGFSLVILSHFITGDEDNLILMSGLIHMADITATVKGLKTGCCADVSGTLTVTSKNITHTEQWNKQNFYHFKLHDKQVKLFAPGTLS</sequence>
<evidence type="ECO:0000256" key="3">
    <source>
        <dbReference type="ARBA" id="ARBA00020330"/>
    </source>
</evidence>
<name>A0A7R9GZN1_TIMPO</name>
<dbReference type="PANTHER" id="PTHR31921">
    <property type="entry name" value="PROTEIN DPCD"/>
    <property type="match status" value="1"/>
</dbReference>
<dbReference type="GO" id="GO:0002098">
    <property type="term" value="P:tRNA wobble uridine modification"/>
    <property type="evidence" value="ECO:0007669"/>
    <property type="project" value="InterPro"/>
</dbReference>
<dbReference type="Pfam" id="PF09807">
    <property type="entry name" value="ELP6"/>
    <property type="match status" value="1"/>
</dbReference>
<protein>
    <recommendedName>
        <fullName evidence="2">Elongator complex protein 6</fullName>
    </recommendedName>
    <alternativeName>
        <fullName evidence="3">Protein DPCD</fullName>
    </alternativeName>
</protein>
<dbReference type="PANTHER" id="PTHR31921:SF1">
    <property type="entry name" value="PROTEIN DPCD"/>
    <property type="match status" value="1"/>
</dbReference>
<dbReference type="Pfam" id="PF14913">
    <property type="entry name" value="DPCD"/>
    <property type="match status" value="1"/>
</dbReference>
<evidence type="ECO:0000313" key="4">
    <source>
        <dbReference type="EMBL" id="CAD7403767.1"/>
    </source>
</evidence>
<evidence type="ECO:0000256" key="1">
    <source>
        <dbReference type="ARBA" id="ARBA00010597"/>
    </source>
</evidence>